<dbReference type="EMBL" id="CAXAMN010021815">
    <property type="protein sequence ID" value="CAK9063734.1"/>
    <property type="molecule type" value="Genomic_DNA"/>
</dbReference>
<name>A0ABP0NJJ5_9DINO</name>
<organism evidence="2 3">
    <name type="scientific">Durusdinium trenchii</name>
    <dbReference type="NCBI Taxonomy" id="1381693"/>
    <lineage>
        <taxon>Eukaryota</taxon>
        <taxon>Sar</taxon>
        <taxon>Alveolata</taxon>
        <taxon>Dinophyceae</taxon>
        <taxon>Suessiales</taxon>
        <taxon>Symbiodiniaceae</taxon>
        <taxon>Durusdinium</taxon>
    </lineage>
</organism>
<evidence type="ECO:0000313" key="3">
    <source>
        <dbReference type="Proteomes" id="UP001642484"/>
    </source>
</evidence>
<sequence>PWPFGPLQRKRGAARNRGKRCDCLPSSPSATSRVHGVVFSFLHQGGNADLASFTVNGAFDSDPMLGAHNWYVTRCIMELTKPQTALGRFSCCLDEGSGEPKAEHATRTLTSEVEGSQN</sequence>
<feature type="compositionally biased region" description="Polar residues" evidence="1">
    <location>
        <begin position="107"/>
        <end position="118"/>
    </location>
</feature>
<protein>
    <submittedName>
        <fullName evidence="2">Uncharacterized protein</fullName>
    </submittedName>
</protein>
<keyword evidence="3" id="KW-1185">Reference proteome</keyword>
<accession>A0ABP0NJJ5</accession>
<gene>
    <name evidence="2" type="ORF">CCMP2556_LOCUS31300</name>
</gene>
<comment type="caution">
    <text evidence="2">The sequence shown here is derived from an EMBL/GenBank/DDBJ whole genome shotgun (WGS) entry which is preliminary data.</text>
</comment>
<dbReference type="Proteomes" id="UP001642484">
    <property type="component" value="Unassembled WGS sequence"/>
</dbReference>
<proteinExistence type="predicted"/>
<feature type="non-terminal residue" evidence="2">
    <location>
        <position position="1"/>
    </location>
</feature>
<evidence type="ECO:0000313" key="2">
    <source>
        <dbReference type="EMBL" id="CAK9063734.1"/>
    </source>
</evidence>
<reference evidence="2 3" key="1">
    <citation type="submission" date="2024-02" db="EMBL/GenBank/DDBJ databases">
        <authorList>
            <person name="Chen Y."/>
            <person name="Shah S."/>
            <person name="Dougan E. K."/>
            <person name="Thang M."/>
            <person name="Chan C."/>
        </authorList>
    </citation>
    <scope>NUCLEOTIDE SEQUENCE [LARGE SCALE GENOMIC DNA]</scope>
</reference>
<feature type="region of interest" description="Disordered" evidence="1">
    <location>
        <begin position="96"/>
        <end position="118"/>
    </location>
</feature>
<evidence type="ECO:0000256" key="1">
    <source>
        <dbReference type="SAM" id="MobiDB-lite"/>
    </source>
</evidence>